<evidence type="ECO:0000256" key="6">
    <source>
        <dbReference type="ARBA" id="ARBA00023096"/>
    </source>
</evidence>
<dbReference type="EC" id="1.1.1.262" evidence="7"/>
<dbReference type="EMBL" id="JACHXA010000003">
    <property type="protein sequence ID" value="MBB3065054.1"/>
    <property type="molecule type" value="Genomic_DNA"/>
</dbReference>
<organism evidence="8 9">
    <name type="scientific">Limibacillus halophilus</name>
    <dbReference type="NCBI Taxonomy" id="1579333"/>
    <lineage>
        <taxon>Bacteria</taxon>
        <taxon>Pseudomonadati</taxon>
        <taxon>Pseudomonadota</taxon>
        <taxon>Alphaproteobacteria</taxon>
        <taxon>Rhodospirillales</taxon>
        <taxon>Rhodovibrionaceae</taxon>
        <taxon>Limibacillus</taxon>
    </lineage>
</organism>
<keyword evidence="7" id="KW-0460">Magnesium</keyword>
<dbReference type="Pfam" id="PF04166">
    <property type="entry name" value="PdxA"/>
    <property type="match status" value="1"/>
</dbReference>
<dbReference type="GO" id="GO:0008615">
    <property type="term" value="P:pyridoxine biosynthetic process"/>
    <property type="evidence" value="ECO:0007669"/>
    <property type="project" value="UniProtKB-UniRule"/>
</dbReference>
<keyword evidence="1 7" id="KW-0963">Cytoplasm</keyword>
<evidence type="ECO:0000313" key="8">
    <source>
        <dbReference type="EMBL" id="MBB3065054.1"/>
    </source>
</evidence>
<dbReference type="GO" id="GO:0050897">
    <property type="term" value="F:cobalt ion binding"/>
    <property type="evidence" value="ECO:0007669"/>
    <property type="project" value="UniProtKB-UniRule"/>
</dbReference>
<feature type="binding site" evidence="7">
    <location>
        <position position="277"/>
    </location>
    <ligand>
        <name>a divalent metal cation</name>
        <dbReference type="ChEBI" id="CHEBI:60240"/>
        <note>ligand shared between dimeric partners</note>
    </ligand>
</feature>
<keyword evidence="7" id="KW-0862">Zinc</keyword>
<keyword evidence="6 7" id="KW-0664">Pyridoxine biosynthesis</keyword>
<gene>
    <name evidence="7" type="primary">pdxA</name>
    <name evidence="8" type="ORF">FHR98_001333</name>
</gene>
<comment type="catalytic activity">
    <reaction evidence="7">
        <text>4-(phosphooxy)-L-threonine + NAD(+) = 3-amino-2-oxopropyl phosphate + CO2 + NADH</text>
        <dbReference type="Rhea" id="RHEA:32275"/>
        <dbReference type="ChEBI" id="CHEBI:16526"/>
        <dbReference type="ChEBI" id="CHEBI:57279"/>
        <dbReference type="ChEBI" id="CHEBI:57540"/>
        <dbReference type="ChEBI" id="CHEBI:57945"/>
        <dbReference type="ChEBI" id="CHEBI:58452"/>
        <dbReference type="EC" id="1.1.1.262"/>
    </reaction>
</comment>
<feature type="binding site" evidence="7">
    <location>
        <position position="146"/>
    </location>
    <ligand>
        <name>substrate</name>
    </ligand>
</feature>
<comment type="caution">
    <text evidence="8">The sequence shown here is derived from an EMBL/GenBank/DDBJ whole genome shotgun (WGS) entry which is preliminary data.</text>
</comment>
<keyword evidence="7" id="KW-0170">Cobalt</keyword>
<dbReference type="PANTHER" id="PTHR30004">
    <property type="entry name" value="4-HYDROXYTHREONINE-4-PHOSPHATE DEHYDROGENASE"/>
    <property type="match status" value="1"/>
</dbReference>
<feature type="binding site" evidence="7">
    <location>
        <position position="222"/>
    </location>
    <ligand>
        <name>a divalent metal cation</name>
        <dbReference type="ChEBI" id="CHEBI:60240"/>
        <note>ligand shared between dimeric partners</note>
    </ligand>
</feature>
<dbReference type="NCBIfam" id="NF003699">
    <property type="entry name" value="PRK05312.1"/>
    <property type="match status" value="1"/>
</dbReference>
<dbReference type="InterPro" id="IPR005255">
    <property type="entry name" value="PdxA_fam"/>
</dbReference>
<dbReference type="SUPFAM" id="SSF53659">
    <property type="entry name" value="Isocitrate/Isopropylmalate dehydrogenase-like"/>
    <property type="match status" value="1"/>
</dbReference>
<evidence type="ECO:0000313" key="9">
    <source>
        <dbReference type="Proteomes" id="UP000581135"/>
    </source>
</evidence>
<dbReference type="GO" id="GO:0050570">
    <property type="term" value="F:4-hydroxythreonine-4-phosphate dehydrogenase activity"/>
    <property type="evidence" value="ECO:0007669"/>
    <property type="project" value="UniProtKB-UniRule"/>
</dbReference>
<evidence type="ECO:0000256" key="1">
    <source>
        <dbReference type="ARBA" id="ARBA00022490"/>
    </source>
</evidence>
<reference evidence="8 9" key="1">
    <citation type="submission" date="2020-08" db="EMBL/GenBank/DDBJ databases">
        <title>Genomic Encyclopedia of Type Strains, Phase III (KMG-III): the genomes of soil and plant-associated and newly described type strains.</title>
        <authorList>
            <person name="Whitman W."/>
        </authorList>
    </citation>
    <scope>NUCLEOTIDE SEQUENCE [LARGE SCALE GENOMIC DNA]</scope>
    <source>
        <strain evidence="8 9">CECT 8803</strain>
    </source>
</reference>
<evidence type="ECO:0000256" key="2">
    <source>
        <dbReference type="ARBA" id="ARBA00022723"/>
    </source>
</evidence>
<dbReference type="RefSeq" id="WP_183415864.1">
    <property type="nucleotide sequence ID" value="NZ_JACHXA010000003.1"/>
</dbReference>
<dbReference type="GO" id="GO:0005737">
    <property type="term" value="C:cytoplasm"/>
    <property type="evidence" value="ECO:0007669"/>
    <property type="project" value="UniProtKB-SubCell"/>
</dbReference>
<evidence type="ECO:0000256" key="4">
    <source>
        <dbReference type="ARBA" id="ARBA00023002"/>
    </source>
</evidence>
<dbReference type="GO" id="GO:0042823">
    <property type="term" value="P:pyridoxal phosphate biosynthetic process"/>
    <property type="evidence" value="ECO:0007669"/>
    <property type="project" value="UniProtKB-UniRule"/>
</dbReference>
<comment type="subunit">
    <text evidence="7">Homodimer.</text>
</comment>
<dbReference type="AlphaFoldDB" id="A0A839STH0"/>
<keyword evidence="4 7" id="KW-0560">Oxidoreductase</keyword>
<comment type="pathway">
    <text evidence="7">Cofactor biosynthesis; pyridoxine 5'-phosphate biosynthesis; pyridoxine 5'-phosphate from D-erythrose 4-phosphate: step 4/5.</text>
</comment>
<comment type="similarity">
    <text evidence="7">Belongs to the PdxA family.</text>
</comment>
<dbReference type="GO" id="GO:0008270">
    <property type="term" value="F:zinc ion binding"/>
    <property type="evidence" value="ECO:0007669"/>
    <property type="project" value="UniProtKB-UniRule"/>
</dbReference>
<sequence length="345" mass="36761">MNSAGSKSRLAPLALTVGEPSGIASEITLRAWLLRESHALPCFFLLDEARWVAESAKALGLDVPIREIERPEQAHNCFNDALPILSHGVVRDEASPGHPSPANAPAIIRSIERAVTLAQDGHAAAVVTNPINKKSLMDFGFAHPGHTEYLGELAGPGHRPVMMLVSPALRVIPVTVHVPLSQVPDLLTREAIETACRTAAQALKRDFGIAEPRIAVSGLNPHAGEQGNIGREEIEIINPAIAAMKAEGLSVFGPVPGDTLFHAAARETYDVALCMYHDQALIPLKTLDFDRGVNVTLGLPFIRTSPDHGTALGIAGKGMASPISLIESLKLAGQMAYRRSWVDAA</sequence>
<dbReference type="InterPro" id="IPR037510">
    <property type="entry name" value="PdxA"/>
</dbReference>
<feature type="binding site" evidence="7">
    <location>
        <position position="147"/>
    </location>
    <ligand>
        <name>substrate</name>
    </ligand>
</feature>
<dbReference type="PANTHER" id="PTHR30004:SF6">
    <property type="entry name" value="D-THREONATE 4-PHOSPHATE DEHYDROGENASE"/>
    <property type="match status" value="1"/>
</dbReference>
<dbReference type="Gene3D" id="3.40.718.10">
    <property type="entry name" value="Isopropylmalate Dehydrogenase"/>
    <property type="match status" value="1"/>
</dbReference>
<comment type="cofactor">
    <cofactor evidence="7">
        <name>Zn(2+)</name>
        <dbReference type="ChEBI" id="CHEBI:29105"/>
    </cofactor>
    <cofactor evidence="7">
        <name>Mg(2+)</name>
        <dbReference type="ChEBI" id="CHEBI:18420"/>
    </cofactor>
    <cofactor evidence="7">
        <name>Co(2+)</name>
        <dbReference type="ChEBI" id="CHEBI:48828"/>
    </cofactor>
    <text evidence="7">Binds 1 divalent metal cation per subunit. Can use ions such as Zn(2+), Mg(2+) or Co(2+).</text>
</comment>
<keyword evidence="9" id="KW-1185">Reference proteome</keyword>
<feature type="binding site" evidence="7">
    <location>
        <position position="177"/>
    </location>
    <ligand>
        <name>a divalent metal cation</name>
        <dbReference type="ChEBI" id="CHEBI:60240"/>
        <note>ligand shared between dimeric partners</note>
    </ligand>
</feature>
<feature type="binding site" evidence="7">
    <location>
        <position position="294"/>
    </location>
    <ligand>
        <name>substrate</name>
    </ligand>
</feature>
<dbReference type="HAMAP" id="MF_00536">
    <property type="entry name" value="PdxA"/>
    <property type="match status" value="1"/>
</dbReference>
<dbReference type="GO" id="GO:0051287">
    <property type="term" value="F:NAD binding"/>
    <property type="evidence" value="ECO:0007669"/>
    <property type="project" value="InterPro"/>
</dbReference>
<protein>
    <recommendedName>
        <fullName evidence="7">4-hydroxythreonine-4-phosphate dehydrogenase</fullName>
        <ecNumber evidence="7">1.1.1.262</ecNumber>
    </recommendedName>
    <alternativeName>
        <fullName evidence="7">4-(phosphohydroxy)-L-threonine dehydrogenase</fullName>
    </alternativeName>
</protein>
<proteinExistence type="inferred from homology"/>
<dbReference type="NCBIfam" id="TIGR00557">
    <property type="entry name" value="pdxA"/>
    <property type="match status" value="1"/>
</dbReference>
<comment type="subcellular location">
    <subcellularLocation>
        <location evidence="7">Cytoplasm</location>
    </subcellularLocation>
</comment>
<accession>A0A839STH0</accession>
<dbReference type="GO" id="GO:0000287">
    <property type="term" value="F:magnesium ion binding"/>
    <property type="evidence" value="ECO:0007669"/>
    <property type="project" value="UniProtKB-UniRule"/>
</dbReference>
<keyword evidence="2 7" id="KW-0479">Metal-binding</keyword>
<comment type="function">
    <text evidence="7">Catalyzes the NAD(P)-dependent oxidation of 4-(phosphooxy)-L-threonine (HTP) into 2-amino-3-oxo-4-(phosphooxy)butyric acid which spontaneously decarboxylates to form 3-amino-2-oxopropyl phosphate (AHAP).</text>
</comment>
<feature type="binding site" evidence="7">
    <location>
        <position position="285"/>
    </location>
    <ligand>
        <name>substrate</name>
    </ligand>
</feature>
<name>A0A839STH0_9PROT</name>
<feature type="binding site" evidence="7">
    <location>
        <position position="303"/>
    </location>
    <ligand>
        <name>substrate</name>
    </ligand>
</feature>
<evidence type="ECO:0000256" key="3">
    <source>
        <dbReference type="ARBA" id="ARBA00022857"/>
    </source>
</evidence>
<evidence type="ECO:0000256" key="5">
    <source>
        <dbReference type="ARBA" id="ARBA00023027"/>
    </source>
</evidence>
<comment type="miscellaneous">
    <text evidence="7">The active site is located at the dimer interface.</text>
</comment>
<keyword evidence="5 7" id="KW-0520">NAD</keyword>
<evidence type="ECO:0000256" key="7">
    <source>
        <dbReference type="HAMAP-Rule" id="MF_00536"/>
    </source>
</evidence>
<dbReference type="Proteomes" id="UP000581135">
    <property type="component" value="Unassembled WGS sequence"/>
</dbReference>
<dbReference type="UniPathway" id="UPA00244">
    <property type="reaction ID" value="UER00312"/>
</dbReference>
<keyword evidence="3 7" id="KW-0521">NADP</keyword>